<name>A0A6P1Q3A3_9GAMM</name>
<proteinExistence type="predicted"/>
<gene>
    <name evidence="1" type="ORF">C7M51_03434</name>
</gene>
<reference evidence="1 2" key="1">
    <citation type="submission" date="2018-03" db="EMBL/GenBank/DDBJ databases">
        <title>Pantoea intestinalis SRCM103226 isolated form the mealworm.</title>
        <authorList>
            <person name="Jeong D.-Y."/>
            <person name="Kim J.W."/>
        </authorList>
    </citation>
    <scope>NUCLEOTIDE SEQUENCE [LARGE SCALE GENOMIC DNA]</scope>
    <source>
        <strain evidence="1 2">SRCM103226</strain>
    </source>
</reference>
<dbReference type="EMBL" id="CP028271">
    <property type="protein sequence ID" value="QHM73093.1"/>
    <property type="molecule type" value="Genomic_DNA"/>
</dbReference>
<dbReference type="KEGG" id="mint:C7M51_03434"/>
<dbReference type="Proteomes" id="UP000464053">
    <property type="component" value="Chromosome"/>
</dbReference>
<sequence length="30" mass="3481">MMDVAHHCSAYELILSTIMVQLVNQVHFLH</sequence>
<keyword evidence="2" id="KW-1185">Reference proteome</keyword>
<protein>
    <submittedName>
        <fullName evidence="1">Uncharacterized protein</fullName>
    </submittedName>
</protein>
<dbReference type="AlphaFoldDB" id="A0A6P1Q3A3"/>
<evidence type="ECO:0000313" key="1">
    <source>
        <dbReference type="EMBL" id="QHM73093.1"/>
    </source>
</evidence>
<organism evidence="1 2">
    <name type="scientific">Mixta intestinalis</name>
    <dbReference type="NCBI Taxonomy" id="1615494"/>
    <lineage>
        <taxon>Bacteria</taxon>
        <taxon>Pseudomonadati</taxon>
        <taxon>Pseudomonadota</taxon>
        <taxon>Gammaproteobacteria</taxon>
        <taxon>Enterobacterales</taxon>
        <taxon>Erwiniaceae</taxon>
        <taxon>Mixta</taxon>
    </lineage>
</organism>
<evidence type="ECO:0000313" key="2">
    <source>
        <dbReference type="Proteomes" id="UP000464053"/>
    </source>
</evidence>
<accession>A0A6P1Q3A3</accession>